<dbReference type="PANTHER" id="PTHR13178:SF0">
    <property type="entry name" value="NADH DEHYDROGENASE [UBIQUINONE] 1 BETA SUBCOMPLEX SUBUNIT 5, MITOCHONDRIAL"/>
    <property type="match status" value="1"/>
</dbReference>
<dbReference type="OMA" id="HHHMTIK"/>
<evidence type="ECO:0000256" key="11">
    <source>
        <dbReference type="ARBA" id="ARBA00022982"/>
    </source>
</evidence>
<evidence type="ECO:0000256" key="9">
    <source>
        <dbReference type="ARBA" id="ARBA00022792"/>
    </source>
</evidence>
<accession>A0A6P3DQ68</accession>
<evidence type="ECO:0000256" key="5">
    <source>
        <dbReference type="ARBA" id="ARBA00015175"/>
    </source>
</evidence>
<feature type="transmembrane region" description="Helical" evidence="17">
    <location>
        <begin position="65"/>
        <end position="87"/>
    </location>
</feature>
<organism evidence="18 19">
    <name type="scientific">Bombus impatiens</name>
    <name type="common">Bumblebee</name>
    <dbReference type="NCBI Taxonomy" id="132113"/>
    <lineage>
        <taxon>Eukaryota</taxon>
        <taxon>Metazoa</taxon>
        <taxon>Ecdysozoa</taxon>
        <taxon>Arthropoda</taxon>
        <taxon>Hexapoda</taxon>
        <taxon>Insecta</taxon>
        <taxon>Pterygota</taxon>
        <taxon>Neoptera</taxon>
        <taxon>Endopterygota</taxon>
        <taxon>Hymenoptera</taxon>
        <taxon>Apocrita</taxon>
        <taxon>Aculeata</taxon>
        <taxon>Apoidea</taxon>
        <taxon>Anthophila</taxon>
        <taxon>Apidae</taxon>
        <taxon>Bombus</taxon>
        <taxon>Pyrobombus</taxon>
    </lineage>
</organism>
<dbReference type="InterPro" id="IPR019173">
    <property type="entry name" value="NADH_UbQ_OxRdtase_B5_su"/>
</dbReference>
<dbReference type="CTD" id="46260"/>
<protein>
    <recommendedName>
        <fullName evidence="5">NADH dehydrogenase [ubiquinone] 1 beta subcomplex subunit 5, mitochondrial</fullName>
    </recommendedName>
    <alternativeName>
        <fullName evidence="16">Complex I-SGDH</fullName>
    </alternativeName>
    <alternativeName>
        <fullName evidence="15">NADH-ubiquinone oxidoreductase SGDH subunit</fullName>
    </alternativeName>
</protein>
<evidence type="ECO:0000256" key="7">
    <source>
        <dbReference type="ARBA" id="ARBA00022660"/>
    </source>
</evidence>
<keyword evidence="11" id="KW-0249">Electron transport</keyword>
<evidence type="ECO:0000256" key="16">
    <source>
        <dbReference type="ARBA" id="ARBA00032550"/>
    </source>
</evidence>
<keyword evidence="13" id="KW-0496">Mitochondrion</keyword>
<evidence type="ECO:0000256" key="10">
    <source>
        <dbReference type="ARBA" id="ARBA00022946"/>
    </source>
</evidence>
<dbReference type="RefSeq" id="XP_003488541.1">
    <property type="nucleotide sequence ID" value="XM_003488493.4"/>
</dbReference>
<keyword evidence="18" id="KW-1185">Reference proteome</keyword>
<sequence>MAVVSRLLLATNRKLFHTNELLGKLLRKNNNYALQNQGMVRRMSDHRVMEVTASRWQWHKTKDWLHFYVFMGVIPAGLLIFYCNVFIGPATLEPIPEGYIPKQWEYYRHPITRFISRYMSPNIQMEYEKFLHKAKVISNKRELYKLKGRIRDQIRDYEDYRYWSFKEGSAKEIIELKQAIDNRELDA</sequence>
<evidence type="ECO:0000256" key="12">
    <source>
        <dbReference type="ARBA" id="ARBA00022989"/>
    </source>
</evidence>
<keyword evidence="9" id="KW-0999">Mitochondrion inner membrane</keyword>
<keyword evidence="10" id="KW-0809">Transit peptide</keyword>
<keyword evidence="6" id="KW-0813">Transport</keyword>
<evidence type="ECO:0000256" key="4">
    <source>
        <dbReference type="ARBA" id="ARBA00011533"/>
    </source>
</evidence>
<keyword evidence="7" id="KW-0679">Respiratory chain</keyword>
<evidence type="ECO:0000256" key="3">
    <source>
        <dbReference type="ARBA" id="ARBA00007152"/>
    </source>
</evidence>
<dbReference type="AlphaFoldDB" id="A0A6P3DQ68"/>
<comment type="subcellular location">
    <subcellularLocation>
        <location evidence="2">Mitochondrion inner membrane</location>
        <topology evidence="2">Single-pass membrane protein</topology>
    </subcellularLocation>
</comment>
<evidence type="ECO:0000256" key="1">
    <source>
        <dbReference type="ARBA" id="ARBA00003195"/>
    </source>
</evidence>
<evidence type="ECO:0000256" key="6">
    <source>
        <dbReference type="ARBA" id="ARBA00022448"/>
    </source>
</evidence>
<evidence type="ECO:0000256" key="2">
    <source>
        <dbReference type="ARBA" id="ARBA00004434"/>
    </source>
</evidence>
<evidence type="ECO:0000256" key="15">
    <source>
        <dbReference type="ARBA" id="ARBA00032395"/>
    </source>
</evidence>
<comment type="similarity">
    <text evidence="3">Belongs to the complex I NDUFB5 subunit family.</text>
</comment>
<reference evidence="19" key="1">
    <citation type="submission" date="2025-08" db="UniProtKB">
        <authorList>
            <consortium name="RefSeq"/>
        </authorList>
    </citation>
    <scope>IDENTIFICATION</scope>
</reference>
<dbReference type="PANTHER" id="PTHR13178">
    <property type="entry name" value="NADH-UBIQUINONE OXIDOREDUCTASE SGDH SUBUNIT"/>
    <property type="match status" value="1"/>
</dbReference>
<comment type="subunit">
    <text evidence="4">Complex I is composed of 45 different subunits.</text>
</comment>
<gene>
    <name evidence="19" type="primary">LOC100745167</name>
</gene>
<evidence type="ECO:0000256" key="14">
    <source>
        <dbReference type="ARBA" id="ARBA00023136"/>
    </source>
</evidence>
<dbReference type="GO" id="GO:0005743">
    <property type="term" value="C:mitochondrial inner membrane"/>
    <property type="evidence" value="ECO:0007669"/>
    <property type="project" value="UniProtKB-SubCell"/>
</dbReference>
<keyword evidence="8 17" id="KW-0812">Transmembrane</keyword>
<name>A0A6P3DQ68_BOMIM</name>
<evidence type="ECO:0000256" key="17">
    <source>
        <dbReference type="SAM" id="Phobius"/>
    </source>
</evidence>
<evidence type="ECO:0000313" key="19">
    <source>
        <dbReference type="RefSeq" id="XP_003488541.1"/>
    </source>
</evidence>
<dbReference type="Pfam" id="PF09781">
    <property type="entry name" value="NDUF_B5"/>
    <property type="match status" value="1"/>
</dbReference>
<keyword evidence="12 17" id="KW-1133">Transmembrane helix</keyword>
<proteinExistence type="inferred from homology"/>
<keyword evidence="14 17" id="KW-0472">Membrane</keyword>
<dbReference type="GeneID" id="100745167"/>
<dbReference type="OrthoDB" id="9995605at2759"/>
<dbReference type="Proteomes" id="UP000515180">
    <property type="component" value="Unplaced"/>
</dbReference>
<comment type="function">
    <text evidence="1">Accessory subunit of the mitochondrial membrane respiratory chain NADH dehydrogenase (Complex I), that is believed not to be involved in catalysis. Complex I functions in the transfer of electrons from NADH to the respiratory chain. The immediate electron acceptor for the enzyme is believed to be ubiquinone.</text>
</comment>
<evidence type="ECO:0000256" key="8">
    <source>
        <dbReference type="ARBA" id="ARBA00022692"/>
    </source>
</evidence>
<dbReference type="KEGG" id="bim:100745167"/>
<evidence type="ECO:0000313" key="18">
    <source>
        <dbReference type="Proteomes" id="UP000515180"/>
    </source>
</evidence>
<evidence type="ECO:0000256" key="13">
    <source>
        <dbReference type="ARBA" id="ARBA00023128"/>
    </source>
</evidence>